<proteinExistence type="predicted"/>
<evidence type="ECO:0000256" key="1">
    <source>
        <dbReference type="SAM" id="Phobius"/>
    </source>
</evidence>
<feature type="transmembrane region" description="Helical" evidence="1">
    <location>
        <begin position="60"/>
        <end position="80"/>
    </location>
</feature>
<evidence type="ECO:0000313" key="3">
    <source>
        <dbReference type="Proteomes" id="UP001239795"/>
    </source>
</evidence>
<reference evidence="2 3" key="1">
    <citation type="submission" date="2016-10" db="EMBL/GenBank/DDBJ databases">
        <title>The genome sequence of Colletotrichum fioriniae PJ7.</title>
        <authorList>
            <person name="Baroncelli R."/>
        </authorList>
    </citation>
    <scope>NUCLEOTIDE SEQUENCE [LARGE SCALE GENOMIC DNA]</scope>
    <source>
        <strain evidence="2">Col 31</strain>
    </source>
</reference>
<feature type="transmembrane region" description="Helical" evidence="1">
    <location>
        <begin position="30"/>
        <end position="48"/>
    </location>
</feature>
<dbReference type="Proteomes" id="UP001239795">
    <property type="component" value="Unassembled WGS sequence"/>
</dbReference>
<dbReference type="EMBL" id="MLGG01000019">
    <property type="protein sequence ID" value="KAK1456693.1"/>
    <property type="molecule type" value="Genomic_DNA"/>
</dbReference>
<keyword evidence="3" id="KW-1185">Reference proteome</keyword>
<organism evidence="2 3">
    <name type="scientific">Colletotrichum melonis</name>
    <dbReference type="NCBI Taxonomy" id="1209925"/>
    <lineage>
        <taxon>Eukaryota</taxon>
        <taxon>Fungi</taxon>
        <taxon>Dikarya</taxon>
        <taxon>Ascomycota</taxon>
        <taxon>Pezizomycotina</taxon>
        <taxon>Sordariomycetes</taxon>
        <taxon>Hypocreomycetidae</taxon>
        <taxon>Glomerellales</taxon>
        <taxon>Glomerellaceae</taxon>
        <taxon>Colletotrichum</taxon>
        <taxon>Colletotrichum acutatum species complex</taxon>
    </lineage>
</organism>
<comment type="caution">
    <text evidence="2">The sequence shown here is derived from an EMBL/GenBank/DDBJ whole genome shotgun (WGS) entry which is preliminary data.</text>
</comment>
<keyword evidence="1" id="KW-1133">Transmembrane helix</keyword>
<dbReference type="AlphaFoldDB" id="A0AAI9UE27"/>
<protein>
    <submittedName>
        <fullName evidence="2">Uncharacterized protein</fullName>
    </submittedName>
</protein>
<gene>
    <name evidence="2" type="ORF">CMEL01_16371</name>
</gene>
<evidence type="ECO:0000313" key="2">
    <source>
        <dbReference type="EMBL" id="KAK1456693.1"/>
    </source>
</evidence>
<keyword evidence="1" id="KW-0812">Transmembrane</keyword>
<sequence length="87" mass="8953">MSLDPLIKAAFGSPPEGIDLPGNQVTENNASVIILLSIAAISIARYLVARVKYALSLSFNDYAIVVASVLVATTVGMGIASGSKEST</sequence>
<name>A0AAI9UE27_9PEZI</name>
<keyword evidence="1" id="KW-0472">Membrane</keyword>
<accession>A0AAI9UE27</accession>